<dbReference type="PANTHER" id="PTHR43825">
    <property type="entry name" value="PYRUVATE DEHYDROGENASE E1 COMPONENT"/>
    <property type="match status" value="1"/>
</dbReference>
<comment type="similarity">
    <text evidence="2">Belongs to the transketolase family.</text>
</comment>
<dbReference type="CDD" id="cd07033">
    <property type="entry name" value="TPP_PYR_DXS_TK_like"/>
    <property type="match status" value="1"/>
</dbReference>
<reference evidence="5 6" key="1">
    <citation type="submission" date="2019-08" db="EMBL/GenBank/DDBJ databases">
        <title>In-depth cultivation of the pig gut microbiome towards novel bacterial diversity and tailored functional studies.</title>
        <authorList>
            <person name="Wylensek D."/>
            <person name="Hitch T.C.A."/>
            <person name="Clavel T."/>
        </authorList>
    </citation>
    <scope>NUCLEOTIDE SEQUENCE [LARGE SCALE GENOMIC DNA]</scope>
    <source>
        <strain evidence="5 6">NM-380-WT-3C1</strain>
    </source>
</reference>
<evidence type="ECO:0000313" key="6">
    <source>
        <dbReference type="Proteomes" id="UP000460549"/>
    </source>
</evidence>
<dbReference type="Gene3D" id="3.40.50.970">
    <property type="match status" value="1"/>
</dbReference>
<protein>
    <submittedName>
        <fullName evidence="5">1-deoxy-D-xylulose-5-phosphate synthase</fullName>
    </submittedName>
</protein>
<comment type="caution">
    <text evidence="5">The sequence shown here is derived from an EMBL/GenBank/DDBJ whole genome shotgun (WGS) entry which is preliminary data.</text>
</comment>
<dbReference type="InterPro" id="IPR029061">
    <property type="entry name" value="THDP-binding"/>
</dbReference>
<dbReference type="PANTHER" id="PTHR43825:SF1">
    <property type="entry name" value="TRANSKETOLASE-LIKE PYRIMIDINE-BINDING DOMAIN-CONTAINING PROTEIN"/>
    <property type="match status" value="1"/>
</dbReference>
<dbReference type="InterPro" id="IPR005475">
    <property type="entry name" value="Transketolase-like_Pyr-bd"/>
</dbReference>
<feature type="domain" description="Transketolase-like pyrimidine-binding" evidence="4">
    <location>
        <begin position="3"/>
        <end position="168"/>
    </location>
</feature>
<dbReference type="AlphaFoldDB" id="A0A7X2TPB9"/>
<name>A0A7X2TPB9_9SPIO</name>
<proteinExistence type="inferred from homology"/>
<evidence type="ECO:0000313" key="5">
    <source>
        <dbReference type="EMBL" id="MSU05239.1"/>
    </source>
</evidence>
<dbReference type="EMBL" id="VUNN01000001">
    <property type="protein sequence ID" value="MSU05239.1"/>
    <property type="molecule type" value="Genomic_DNA"/>
</dbReference>
<dbReference type="SUPFAM" id="SSF52922">
    <property type="entry name" value="TK C-terminal domain-like"/>
    <property type="match status" value="1"/>
</dbReference>
<keyword evidence="6" id="KW-1185">Reference proteome</keyword>
<sequence length="310" mass="33389">MSVAMREAFGRHLAEMGKTHPELVVLDADVSSSTKSAFFKKEFPERFYNVGVQEGNLAGMAAGLATCGFHPVINAFAIFLSLKSTDQIRNDICYNNLPVIIAGAYGGLSDSFDGASHQAIEDIAILRSLPNMEVIVPSDARQAELALEYALTRKNPVYIRLNRNAMPDIDTDRDEFFKARAVKIRSGKDVTIAANGITASAAVEAGKLLEAEGIDAEIFSVPFVKPLDSTSIFESAEKTGALVTVEEHLLAGGFYSAIAEDGLKRGLKAKVAPIAIEDKFGETGPYLDLLAKYGLDSKSIANVVKKLLNK</sequence>
<dbReference type="InterPro" id="IPR009014">
    <property type="entry name" value="Transketo_C/PFOR_II"/>
</dbReference>
<dbReference type="Pfam" id="PF02779">
    <property type="entry name" value="Transket_pyr"/>
    <property type="match status" value="1"/>
</dbReference>
<comment type="cofactor">
    <cofactor evidence="1">
        <name>thiamine diphosphate</name>
        <dbReference type="ChEBI" id="CHEBI:58937"/>
    </cofactor>
</comment>
<accession>A0A7X2TPB9</accession>
<evidence type="ECO:0000256" key="2">
    <source>
        <dbReference type="ARBA" id="ARBA00007131"/>
    </source>
</evidence>
<dbReference type="Gene3D" id="3.40.50.920">
    <property type="match status" value="1"/>
</dbReference>
<dbReference type="FunFam" id="3.40.50.970:FF:000129">
    <property type="entry name" value="Transketolase"/>
    <property type="match status" value="1"/>
</dbReference>
<dbReference type="SMART" id="SM00861">
    <property type="entry name" value="Transket_pyr"/>
    <property type="match status" value="1"/>
</dbReference>
<evidence type="ECO:0000256" key="1">
    <source>
        <dbReference type="ARBA" id="ARBA00001964"/>
    </source>
</evidence>
<evidence type="ECO:0000256" key="3">
    <source>
        <dbReference type="ARBA" id="ARBA00023052"/>
    </source>
</evidence>
<organism evidence="5 6">
    <name type="scientific">Bullifex porci</name>
    <dbReference type="NCBI Taxonomy" id="2606638"/>
    <lineage>
        <taxon>Bacteria</taxon>
        <taxon>Pseudomonadati</taxon>
        <taxon>Spirochaetota</taxon>
        <taxon>Spirochaetia</taxon>
        <taxon>Spirochaetales</taxon>
        <taxon>Spirochaetaceae</taxon>
        <taxon>Bullifex</taxon>
    </lineage>
</organism>
<dbReference type="InterPro" id="IPR051157">
    <property type="entry name" value="PDH/Transketolase"/>
</dbReference>
<dbReference type="SUPFAM" id="SSF52518">
    <property type="entry name" value="Thiamin diphosphate-binding fold (THDP-binding)"/>
    <property type="match status" value="1"/>
</dbReference>
<dbReference type="InterPro" id="IPR033248">
    <property type="entry name" value="Transketolase_C"/>
</dbReference>
<dbReference type="Pfam" id="PF02780">
    <property type="entry name" value="Transketolase_C"/>
    <property type="match status" value="1"/>
</dbReference>
<dbReference type="RefSeq" id="WP_154424142.1">
    <property type="nucleotide sequence ID" value="NZ_VUNN01000001.1"/>
</dbReference>
<keyword evidence="3" id="KW-0786">Thiamine pyrophosphate</keyword>
<gene>
    <name evidence="5" type="ORF">FYJ80_00360</name>
</gene>
<dbReference type="Proteomes" id="UP000460549">
    <property type="component" value="Unassembled WGS sequence"/>
</dbReference>
<evidence type="ECO:0000259" key="4">
    <source>
        <dbReference type="SMART" id="SM00861"/>
    </source>
</evidence>